<dbReference type="Pfam" id="PF00391">
    <property type="entry name" value="PEP-utilizers"/>
    <property type="match status" value="1"/>
</dbReference>
<dbReference type="NCBIfam" id="TIGR01417">
    <property type="entry name" value="PTS_I_fam"/>
    <property type="match status" value="1"/>
</dbReference>
<dbReference type="InterPro" id="IPR008731">
    <property type="entry name" value="PTS_EIN"/>
</dbReference>
<reference evidence="15" key="1">
    <citation type="submission" date="2023-04" db="EMBL/GenBank/DDBJ databases">
        <title>Complete genome sequence of Temperatibacter marinus.</title>
        <authorList>
            <person name="Rong J.-C."/>
            <person name="Yi M.-L."/>
            <person name="Zhao Q."/>
        </authorList>
    </citation>
    <scope>NUCLEOTIDE SEQUENCE</scope>
    <source>
        <strain evidence="15">NBRC 110045</strain>
    </source>
</reference>
<evidence type="ECO:0000256" key="12">
    <source>
        <dbReference type="ARBA" id="ARBA00022777"/>
    </source>
</evidence>
<name>A0AA52EFZ8_9PROT</name>
<dbReference type="SMART" id="SM00065">
    <property type="entry name" value="GAF"/>
    <property type="match status" value="1"/>
</dbReference>
<dbReference type="Pfam" id="PF02896">
    <property type="entry name" value="PEP-utilizers_C"/>
    <property type="match status" value="1"/>
</dbReference>
<dbReference type="SUPFAM" id="SSF51621">
    <property type="entry name" value="Phosphoenolpyruvate/pyruvate domain"/>
    <property type="match status" value="1"/>
</dbReference>
<evidence type="ECO:0000256" key="1">
    <source>
        <dbReference type="ARBA" id="ARBA00000683"/>
    </source>
</evidence>
<gene>
    <name evidence="15" type="primary">ptsP</name>
    <name evidence="15" type="ORF">QGN29_07345</name>
</gene>
<keyword evidence="11" id="KW-0479">Metal-binding</keyword>
<keyword evidence="13" id="KW-0460">Magnesium</keyword>
<comment type="similarity">
    <text evidence="4">Belongs to the PEP-utilizing enzyme family.</text>
</comment>
<dbReference type="SUPFAM" id="SSF55781">
    <property type="entry name" value="GAF domain-like"/>
    <property type="match status" value="1"/>
</dbReference>
<dbReference type="GO" id="GO:0005737">
    <property type="term" value="C:cytoplasm"/>
    <property type="evidence" value="ECO:0007669"/>
    <property type="project" value="UniProtKB-SubCell"/>
</dbReference>
<dbReference type="InterPro" id="IPR036618">
    <property type="entry name" value="PtsI_HPr-bd_sf"/>
</dbReference>
<dbReference type="SUPFAM" id="SSF47831">
    <property type="entry name" value="Enzyme I of the PEP:sugar phosphotransferase system HPr-binding (sub)domain"/>
    <property type="match status" value="1"/>
</dbReference>
<dbReference type="GO" id="GO:0009401">
    <property type="term" value="P:phosphoenolpyruvate-dependent sugar phosphotransferase system"/>
    <property type="evidence" value="ECO:0007669"/>
    <property type="project" value="UniProtKB-KW"/>
</dbReference>
<dbReference type="InterPro" id="IPR006318">
    <property type="entry name" value="PTS_EI-like"/>
</dbReference>
<keyword evidence="10" id="KW-0598">Phosphotransferase system</keyword>
<dbReference type="InterPro" id="IPR008279">
    <property type="entry name" value="PEP-util_enz_mobile_dom"/>
</dbReference>
<comment type="catalytic activity">
    <reaction evidence="1">
        <text>L-histidyl-[protein] + phosphoenolpyruvate = N(pros)-phospho-L-histidyl-[protein] + pyruvate</text>
        <dbReference type="Rhea" id="RHEA:23880"/>
        <dbReference type="Rhea" id="RHEA-COMP:9745"/>
        <dbReference type="Rhea" id="RHEA-COMP:9746"/>
        <dbReference type="ChEBI" id="CHEBI:15361"/>
        <dbReference type="ChEBI" id="CHEBI:29979"/>
        <dbReference type="ChEBI" id="CHEBI:58702"/>
        <dbReference type="ChEBI" id="CHEBI:64837"/>
        <dbReference type="EC" id="2.7.3.9"/>
    </reaction>
</comment>
<keyword evidence="8" id="KW-0762">Sugar transport</keyword>
<evidence type="ECO:0000256" key="11">
    <source>
        <dbReference type="ARBA" id="ARBA00022723"/>
    </source>
</evidence>
<dbReference type="Gene3D" id="3.20.20.60">
    <property type="entry name" value="Phosphoenolpyruvate-binding domains"/>
    <property type="match status" value="1"/>
</dbReference>
<keyword evidence="9 15" id="KW-0808">Transferase</keyword>
<dbReference type="EC" id="2.7.3.9" evidence="5"/>
<keyword evidence="6" id="KW-0813">Transport</keyword>
<dbReference type="Gene3D" id="3.30.450.40">
    <property type="match status" value="1"/>
</dbReference>
<dbReference type="InterPro" id="IPR040442">
    <property type="entry name" value="Pyrv_kinase-like_dom_sf"/>
</dbReference>
<accession>A0AA52EFZ8</accession>
<evidence type="ECO:0000256" key="3">
    <source>
        <dbReference type="ARBA" id="ARBA00004496"/>
    </source>
</evidence>
<dbReference type="Pfam" id="PF01590">
    <property type="entry name" value="GAF"/>
    <property type="match status" value="1"/>
</dbReference>
<dbReference type="AlphaFoldDB" id="A0AA52EFZ8"/>
<sequence>MSQFISKPRILLRRLHGIMAGGGSADTRLKMLVKVIAQNMVAEVCSLYLVRAGSVLELFATEGLKEEAVHVTRLNIGQGLVGHVAERGMPLNLSDAPSHPRFAYRPETGEDLFHSFLGVPVIHKGAVRGVLTIQNVATRRYLQEEIEVLQTISMVIAELVSSEALISADELAEDSAELGTNVTMGGMRLVDGVAAGVAVFHNPKVEITSTVAFSAAEEHQKLEKALATLRLQLSDMMDRTESLVAETRDVLEAFSMFAHDRGWHNKLKEAVESGLTAEAAVVRVHQQNQERMKGIRDPYIKERLQDLEDLSNRLIRIIQGVEDDIHETLSEDSILIARTLSATDLLDYDVQYLKGILLEEGSPTSHTTIIARAMDIPVLGRIRNLEDHVQPRDVVVLDSQSSHAYVRPTEDIFESYQQAIITHDRQVAEYASEKDLPVVTKDGQDIALLMNAGLLVDLPTLHKMGAQGIGLYRTEFHFMVKDELPRVTEQTSIYKQVLAEAAGKPVVFRTLDVGGDKEVPFLPKVKEENPAMGWRAIRIALDRPALLRYQLRALLTASAGHPLNVMFPMIAEIVELRRCKSILRKEIDRLEKLGKEGPTVVNVGCMLEVPSLAWQMDLLVQEVDFVSIGSNDLMQFFFACDRGNPQLANRYDLLAPPVLNFLKSVVEKCHSANVPVTLCGEMGGRPIEAMALVALGMRRLSVSPNAVGPVRRMLRTVDLKHLEKYVADLMDTGLHSIRDSLINYAKDHDISLTK</sequence>
<dbReference type="Gene3D" id="3.50.30.10">
    <property type="entry name" value="Phosphohistidine domain"/>
    <property type="match status" value="1"/>
</dbReference>
<evidence type="ECO:0000313" key="16">
    <source>
        <dbReference type="Proteomes" id="UP001268683"/>
    </source>
</evidence>
<feature type="domain" description="GAF" evidence="14">
    <location>
        <begin position="24"/>
        <end position="170"/>
    </location>
</feature>
<keyword evidence="12" id="KW-0418">Kinase</keyword>
<dbReference type="GO" id="GO:0016301">
    <property type="term" value="F:kinase activity"/>
    <property type="evidence" value="ECO:0007669"/>
    <property type="project" value="UniProtKB-KW"/>
</dbReference>
<dbReference type="InterPro" id="IPR036637">
    <property type="entry name" value="Phosphohistidine_dom_sf"/>
</dbReference>
<dbReference type="InterPro" id="IPR050499">
    <property type="entry name" value="PEP-utilizing_PTS_enzyme"/>
</dbReference>
<evidence type="ECO:0000256" key="7">
    <source>
        <dbReference type="ARBA" id="ARBA00022490"/>
    </source>
</evidence>
<keyword evidence="16" id="KW-1185">Reference proteome</keyword>
<evidence type="ECO:0000256" key="5">
    <source>
        <dbReference type="ARBA" id="ARBA00012232"/>
    </source>
</evidence>
<dbReference type="SUPFAM" id="SSF52009">
    <property type="entry name" value="Phosphohistidine domain"/>
    <property type="match status" value="1"/>
</dbReference>
<dbReference type="InterPro" id="IPR000121">
    <property type="entry name" value="PEP_util_C"/>
</dbReference>
<organism evidence="15 16">
    <name type="scientific">Temperatibacter marinus</name>
    <dbReference type="NCBI Taxonomy" id="1456591"/>
    <lineage>
        <taxon>Bacteria</taxon>
        <taxon>Pseudomonadati</taxon>
        <taxon>Pseudomonadota</taxon>
        <taxon>Alphaproteobacteria</taxon>
        <taxon>Kordiimonadales</taxon>
        <taxon>Temperatibacteraceae</taxon>
        <taxon>Temperatibacter</taxon>
    </lineage>
</organism>
<dbReference type="Proteomes" id="UP001268683">
    <property type="component" value="Chromosome"/>
</dbReference>
<dbReference type="Gene3D" id="1.10.274.10">
    <property type="entry name" value="PtsI, HPr-binding domain"/>
    <property type="match status" value="1"/>
</dbReference>
<dbReference type="PANTHER" id="PTHR46244">
    <property type="entry name" value="PHOSPHOENOLPYRUVATE-PROTEIN PHOSPHOTRANSFERASE"/>
    <property type="match status" value="1"/>
</dbReference>
<dbReference type="Pfam" id="PF05524">
    <property type="entry name" value="PEP-utilisers_N"/>
    <property type="match status" value="1"/>
</dbReference>
<dbReference type="RefSeq" id="WP_310797204.1">
    <property type="nucleotide sequence ID" value="NZ_CP123872.1"/>
</dbReference>
<evidence type="ECO:0000259" key="14">
    <source>
        <dbReference type="SMART" id="SM00065"/>
    </source>
</evidence>
<dbReference type="InterPro" id="IPR029016">
    <property type="entry name" value="GAF-like_dom_sf"/>
</dbReference>
<comment type="subcellular location">
    <subcellularLocation>
        <location evidence="3">Cytoplasm</location>
    </subcellularLocation>
</comment>
<proteinExistence type="inferred from homology"/>
<evidence type="ECO:0000256" key="4">
    <source>
        <dbReference type="ARBA" id="ARBA00007837"/>
    </source>
</evidence>
<dbReference type="InterPro" id="IPR015813">
    <property type="entry name" value="Pyrv/PenolPyrv_kinase-like_dom"/>
</dbReference>
<evidence type="ECO:0000256" key="2">
    <source>
        <dbReference type="ARBA" id="ARBA00001946"/>
    </source>
</evidence>
<dbReference type="GO" id="GO:0008965">
    <property type="term" value="F:phosphoenolpyruvate-protein phosphotransferase activity"/>
    <property type="evidence" value="ECO:0007669"/>
    <property type="project" value="UniProtKB-EC"/>
</dbReference>
<comment type="cofactor">
    <cofactor evidence="2">
        <name>Mg(2+)</name>
        <dbReference type="ChEBI" id="CHEBI:18420"/>
    </cofactor>
</comment>
<dbReference type="PANTHER" id="PTHR46244:SF6">
    <property type="entry name" value="PHOSPHOENOLPYRUVATE-PROTEIN PHOSPHOTRANSFERASE"/>
    <property type="match status" value="1"/>
</dbReference>
<evidence type="ECO:0000256" key="8">
    <source>
        <dbReference type="ARBA" id="ARBA00022597"/>
    </source>
</evidence>
<dbReference type="GO" id="GO:0046872">
    <property type="term" value="F:metal ion binding"/>
    <property type="evidence" value="ECO:0007669"/>
    <property type="project" value="UniProtKB-KW"/>
</dbReference>
<dbReference type="PRINTS" id="PR01736">
    <property type="entry name" value="PHPHTRNFRASE"/>
</dbReference>
<dbReference type="KEGG" id="tmk:QGN29_07345"/>
<dbReference type="EMBL" id="CP123872">
    <property type="protein sequence ID" value="WND01376.1"/>
    <property type="molecule type" value="Genomic_DNA"/>
</dbReference>
<evidence type="ECO:0000256" key="6">
    <source>
        <dbReference type="ARBA" id="ARBA00022448"/>
    </source>
</evidence>
<dbReference type="InterPro" id="IPR003018">
    <property type="entry name" value="GAF"/>
</dbReference>
<evidence type="ECO:0000256" key="13">
    <source>
        <dbReference type="ARBA" id="ARBA00022842"/>
    </source>
</evidence>
<evidence type="ECO:0000256" key="9">
    <source>
        <dbReference type="ARBA" id="ARBA00022679"/>
    </source>
</evidence>
<protein>
    <recommendedName>
        <fullName evidence="5">phosphoenolpyruvate--protein phosphotransferase</fullName>
        <ecNumber evidence="5">2.7.3.9</ecNumber>
    </recommendedName>
</protein>
<evidence type="ECO:0000256" key="10">
    <source>
        <dbReference type="ARBA" id="ARBA00022683"/>
    </source>
</evidence>
<keyword evidence="7" id="KW-0963">Cytoplasm</keyword>
<evidence type="ECO:0000313" key="15">
    <source>
        <dbReference type="EMBL" id="WND01376.1"/>
    </source>
</evidence>